<keyword evidence="2" id="KW-0067">ATP-binding</keyword>
<dbReference type="InterPro" id="IPR012337">
    <property type="entry name" value="RNaseH-like_sf"/>
</dbReference>
<dbReference type="CDD" id="cd17923">
    <property type="entry name" value="DEXHc_Hrq1-like"/>
    <property type="match status" value="1"/>
</dbReference>
<dbReference type="InterPro" id="IPR055227">
    <property type="entry name" value="HRQ1_WHD"/>
</dbReference>
<dbReference type="Pfam" id="PF00270">
    <property type="entry name" value="DEAD"/>
    <property type="match status" value="1"/>
</dbReference>
<evidence type="ECO:0000313" key="6">
    <source>
        <dbReference type="Proteomes" id="UP000006365"/>
    </source>
</evidence>
<evidence type="ECO:0000259" key="3">
    <source>
        <dbReference type="PROSITE" id="PS51192"/>
    </source>
</evidence>
<sequence>MKVKAVTMQPIRGTVAEYLAALKSSSTFGPQVVAHRVTAPREAVTLPPDMLMPALRQLLELRRMAGLYAHQHQAIGHILAGGNTVVATPTASGKSLIYTLPVFQTLLHYPAAKALYLFPLKALAQDQLKTVEQLWHLLPATLRGELPVGAIYDGDTSGYRRKKIRDVPPPIMITNPDMLHLSLLPYHDRWAHFWANLRYVVIDEIHTYRGVFGSHVAWVIRRLKRICALYGSSPLFILASATIGNPGEHGRLLIDAPVTEITQSGAGSAARHTLLLNPLESAATSATRLLEAAISRELRTIVYCQSRKMTELITVWTEKRLKERKGLIASYRSGFLPEERRGIEDRLASGSLLGVISTSALELGIDIGHLDLCILVGYPGSMMATWQRAGRVGRKQQESLVVLIGHEDALDQHFMRHPEDFFSRPVEPVTMHVGNPHIAGPQLVCAAAEIPFSATDPLLATPEMRAMIERLTRQATLLQSADGNTWFSPQRYPQRHVNLRGGGTTLSILVNQPRRQLLGIIDAHRALRECHPGAIYLHMARTYHVDSLDLEGGEILVTEAKPAYFTRVLTEKSTEIMAIIETTRCGAAQVRYGTLRVTERITGYHRIAHGSLRIINRVPLDLPPQRFETEGFWVEIPDWLQRRTEEAKLHFMGGIHALEHAMIGLMPLMVLCDRNDLGGISHPWHDQVAGPAVFVYDGHAGGMGLTARAFGAMQRLLQQTRQLVADCPCDLGCPSCVHSPKCGSGNRPIDKQACGFLLEQLMHPAMPAVREVAKHPRPLPQAVKERQRPADLPRNFGVFDIETQRSAEEVGGWHRAELMRVSVAVLYESCGQRFTTYTEATVGALIERLFALDLVVGFNNKRFDNKVLSAYTNRDLGLLPSFDLLEAISGLLGYRLSLDRLAEKTLRVKKEGNGLEALRWFKRGEMEKLAAYCRKDVEITRDLFLYGCRQQYLLFQNKAGQEVRLPVDFIQSIEQILDQRERMLRARQDLSAPSQ</sequence>
<evidence type="ECO:0000313" key="5">
    <source>
        <dbReference type="EMBL" id="ADW18325.1"/>
    </source>
</evidence>
<accession>A0A7U3YMY5</accession>
<dbReference type="Gene3D" id="3.30.420.10">
    <property type="entry name" value="Ribonuclease H-like superfamily/Ribonuclease H"/>
    <property type="match status" value="1"/>
</dbReference>
<keyword evidence="5" id="KW-0378">Hydrolase</keyword>
<dbReference type="PROSITE" id="PS51194">
    <property type="entry name" value="HELICASE_CTER"/>
    <property type="match status" value="1"/>
</dbReference>
<keyword evidence="1" id="KW-0547">Nucleotide-binding</keyword>
<organism evidence="5 6">
    <name type="scientific">Desulfobulbus propionicus (strain ATCC 33891 / DSM 2032 / VKM B-1956 / 1pr3)</name>
    <dbReference type="NCBI Taxonomy" id="577650"/>
    <lineage>
        <taxon>Bacteria</taxon>
        <taxon>Pseudomonadati</taxon>
        <taxon>Thermodesulfobacteriota</taxon>
        <taxon>Desulfobulbia</taxon>
        <taxon>Desulfobulbales</taxon>
        <taxon>Desulfobulbaceae</taxon>
        <taxon>Desulfobulbus</taxon>
    </lineage>
</organism>
<dbReference type="GO" id="GO:0043138">
    <property type="term" value="F:3'-5' DNA helicase activity"/>
    <property type="evidence" value="ECO:0007669"/>
    <property type="project" value="TreeGrafter"/>
</dbReference>
<name>A0A7U3YMY5_DESPD</name>
<evidence type="ECO:0000259" key="4">
    <source>
        <dbReference type="PROSITE" id="PS51194"/>
    </source>
</evidence>
<dbReference type="PROSITE" id="PS51192">
    <property type="entry name" value="HELICASE_ATP_BIND_1"/>
    <property type="match status" value="1"/>
</dbReference>
<dbReference type="GO" id="GO:0005524">
    <property type="term" value="F:ATP binding"/>
    <property type="evidence" value="ECO:0007669"/>
    <property type="project" value="UniProtKB-KW"/>
</dbReference>
<dbReference type="InterPro" id="IPR027417">
    <property type="entry name" value="P-loop_NTPase"/>
</dbReference>
<dbReference type="PANTHER" id="PTHR47957:SF3">
    <property type="entry name" value="ATP-DEPENDENT HELICASE HRQ1"/>
    <property type="match status" value="1"/>
</dbReference>
<dbReference type="AlphaFoldDB" id="A0A7U3YMY5"/>
<dbReference type="InterPro" id="IPR001650">
    <property type="entry name" value="Helicase_C-like"/>
</dbReference>
<keyword evidence="5" id="KW-0347">Helicase</keyword>
<dbReference type="GO" id="GO:0036297">
    <property type="term" value="P:interstrand cross-link repair"/>
    <property type="evidence" value="ECO:0007669"/>
    <property type="project" value="TreeGrafter"/>
</dbReference>
<dbReference type="SMART" id="SM00487">
    <property type="entry name" value="DEXDc"/>
    <property type="match status" value="1"/>
</dbReference>
<evidence type="ECO:0000256" key="2">
    <source>
        <dbReference type="ARBA" id="ARBA00022840"/>
    </source>
</evidence>
<dbReference type="InterPro" id="IPR018973">
    <property type="entry name" value="MZB"/>
</dbReference>
<evidence type="ECO:0000256" key="1">
    <source>
        <dbReference type="ARBA" id="ARBA00022741"/>
    </source>
</evidence>
<dbReference type="PANTHER" id="PTHR47957">
    <property type="entry name" value="ATP-DEPENDENT HELICASE HRQ1"/>
    <property type="match status" value="1"/>
</dbReference>
<dbReference type="SUPFAM" id="SSF52540">
    <property type="entry name" value="P-loop containing nucleoside triphosphate hydrolases"/>
    <property type="match status" value="1"/>
</dbReference>
<dbReference type="SUPFAM" id="SSF53098">
    <property type="entry name" value="Ribonuclease H-like"/>
    <property type="match status" value="1"/>
</dbReference>
<dbReference type="KEGG" id="dpr:Despr_2181"/>
<dbReference type="InterPro" id="IPR014001">
    <property type="entry name" value="Helicase_ATP-bd"/>
</dbReference>
<dbReference type="Proteomes" id="UP000006365">
    <property type="component" value="Chromosome"/>
</dbReference>
<dbReference type="GO" id="GO:0003676">
    <property type="term" value="F:nucleic acid binding"/>
    <property type="evidence" value="ECO:0007669"/>
    <property type="project" value="InterPro"/>
</dbReference>
<dbReference type="Gene3D" id="3.40.50.300">
    <property type="entry name" value="P-loop containing nucleotide triphosphate hydrolases"/>
    <property type="match status" value="2"/>
</dbReference>
<gene>
    <name evidence="5" type="ordered locus">Despr_2181</name>
</gene>
<keyword evidence="6" id="KW-1185">Reference proteome</keyword>
<dbReference type="Pfam" id="PF00271">
    <property type="entry name" value="Helicase_C"/>
    <property type="match status" value="1"/>
</dbReference>
<dbReference type="CDD" id="cd18797">
    <property type="entry name" value="SF2_C_Hrq"/>
    <property type="match status" value="1"/>
</dbReference>
<dbReference type="Pfam" id="PF22982">
    <property type="entry name" value="WHD_HRQ1"/>
    <property type="match status" value="1"/>
</dbReference>
<reference evidence="5 6" key="1">
    <citation type="journal article" date="2011" name="Stand. Genomic Sci.">
        <title>Complete genome sequence of Desulfobulbus propionicus type strain (1pr3).</title>
        <authorList>
            <person name="Pagani I."/>
            <person name="Lapidus A."/>
            <person name="Nolan M."/>
            <person name="Lucas S."/>
            <person name="Hammon N."/>
            <person name="Deshpande S."/>
            <person name="Cheng J.F."/>
            <person name="Chertkov O."/>
            <person name="Davenport K."/>
            <person name="Tapia R."/>
            <person name="Han C."/>
            <person name="Goodwin L."/>
            <person name="Pitluck S."/>
            <person name="Liolios K."/>
            <person name="Mavromatis K."/>
            <person name="Ivanova N."/>
            <person name="Mikhailova N."/>
            <person name="Pati A."/>
            <person name="Chen A."/>
            <person name="Palaniappan K."/>
            <person name="Land M."/>
            <person name="Hauser L."/>
            <person name="Chang Y.J."/>
            <person name="Jeffries C.D."/>
            <person name="Detter J.C."/>
            <person name="Brambilla E."/>
            <person name="Kannan K.P."/>
            <person name="Djao O.D."/>
            <person name="Rohde M."/>
            <person name="Pukall R."/>
            <person name="Spring S."/>
            <person name="Goker M."/>
            <person name="Sikorski J."/>
            <person name="Woyke T."/>
            <person name="Bristow J."/>
            <person name="Eisen J.A."/>
            <person name="Markowitz V."/>
            <person name="Hugenholtz P."/>
            <person name="Kyrpides N.C."/>
            <person name="Klenk H.P."/>
        </authorList>
    </citation>
    <scope>NUCLEOTIDE SEQUENCE [LARGE SCALE GENOMIC DNA]</scope>
    <source>
        <strain evidence="6">ATCC 33891 / DSM 2032 / 1pr3</strain>
    </source>
</reference>
<proteinExistence type="predicted"/>
<dbReference type="InterPro" id="IPR011545">
    <property type="entry name" value="DEAD/DEAH_box_helicase_dom"/>
</dbReference>
<dbReference type="Pfam" id="PF09369">
    <property type="entry name" value="MZB"/>
    <property type="match status" value="1"/>
</dbReference>
<dbReference type="EMBL" id="CP002364">
    <property type="protein sequence ID" value="ADW18325.1"/>
    <property type="molecule type" value="Genomic_DNA"/>
</dbReference>
<dbReference type="SMART" id="SM00490">
    <property type="entry name" value="HELICc"/>
    <property type="match status" value="1"/>
</dbReference>
<protein>
    <submittedName>
        <fullName evidence="5">DEAD/DEAH box helicase domain protein</fullName>
    </submittedName>
</protein>
<dbReference type="InterPro" id="IPR036397">
    <property type="entry name" value="RNaseH_sf"/>
</dbReference>
<feature type="domain" description="Helicase C-terminal" evidence="4">
    <location>
        <begin position="289"/>
        <end position="437"/>
    </location>
</feature>
<feature type="domain" description="Helicase ATP-binding" evidence="3">
    <location>
        <begin position="75"/>
        <end position="261"/>
    </location>
</feature>
<dbReference type="GO" id="GO:0006289">
    <property type="term" value="P:nucleotide-excision repair"/>
    <property type="evidence" value="ECO:0007669"/>
    <property type="project" value="TreeGrafter"/>
</dbReference>